<evidence type="ECO:0000313" key="4">
    <source>
        <dbReference type="Proteomes" id="UP000697472"/>
    </source>
</evidence>
<dbReference type="Proteomes" id="UP000697472">
    <property type="component" value="Unassembled WGS sequence"/>
</dbReference>
<dbReference type="InterPro" id="IPR010330">
    <property type="entry name" value="CoiA_nuc"/>
</dbReference>
<dbReference type="InterPro" id="IPR021176">
    <property type="entry name" value="Competence-induced_CoiA"/>
</dbReference>
<organism evidence="3 4">
    <name type="scientific">Streptococcus loxodontisalivarius</name>
    <dbReference type="NCBI Taxonomy" id="1349415"/>
    <lineage>
        <taxon>Bacteria</taxon>
        <taxon>Bacillati</taxon>
        <taxon>Bacillota</taxon>
        <taxon>Bacilli</taxon>
        <taxon>Lactobacillales</taxon>
        <taxon>Streptococcaceae</taxon>
        <taxon>Streptococcus</taxon>
    </lineage>
</organism>
<protein>
    <submittedName>
        <fullName evidence="3">Competence protein CoiA</fullName>
    </submittedName>
</protein>
<dbReference type="InterPro" id="IPR057253">
    <property type="entry name" value="CoiA-like_N"/>
</dbReference>
<dbReference type="EMBL" id="JAFBEH010000026">
    <property type="protein sequence ID" value="MBM7643031.1"/>
    <property type="molecule type" value="Genomic_DNA"/>
</dbReference>
<feature type="domain" description="Competence protein CoiA nuclease-like" evidence="1">
    <location>
        <begin position="61"/>
        <end position="182"/>
    </location>
</feature>
<evidence type="ECO:0000259" key="2">
    <source>
        <dbReference type="Pfam" id="PF25164"/>
    </source>
</evidence>
<evidence type="ECO:0000313" key="3">
    <source>
        <dbReference type="EMBL" id="MBM7643031.1"/>
    </source>
</evidence>
<dbReference type="Pfam" id="PF25164">
    <property type="entry name" value="CoiA_N"/>
    <property type="match status" value="1"/>
</dbReference>
<name>A0ABS2PSX5_9STRE</name>
<keyword evidence="4" id="KW-1185">Reference proteome</keyword>
<accession>A0ABS2PSX5</accession>
<dbReference type="Pfam" id="PF06054">
    <property type="entry name" value="CoiA_nuc"/>
    <property type="match status" value="1"/>
</dbReference>
<proteinExistence type="predicted"/>
<sequence>MLLARRSDGDLQNVLIDSIERTRAYFCPACGGRVIYKAGKVMQAHFAHQSLKDCHFFHENESAEHLQLKALLYQSLSRIEHVEIEKYLADMEQIADLMVNDKLALEVQCSSLSLERLKERSHAYHEKGYQVLWLLGKKLWLKSSLSSLQRNFLYFSQNMGFHLWELDAARSLLRLKYLIYEDRRGKVSYLVKEFPFSEDIMSALRQPFMAQSLQSYTKESDQNLSSYIQRQLFSKNPYWMRRQEEVYLTGSNLLTKTWQDFYPHYRFPENQQGFCQIRQDLNPYYQAFQAYYESVEDKARQKLYPPAFYRMKADSHK</sequence>
<feature type="domain" description="Competence protein CoiA-like N-terminal" evidence="2">
    <location>
        <begin position="16"/>
        <end position="57"/>
    </location>
</feature>
<dbReference type="PIRSF" id="PIRSF007487">
    <property type="entry name" value="Competence-induced_CoiA_bac"/>
    <property type="match status" value="1"/>
</dbReference>
<evidence type="ECO:0000259" key="1">
    <source>
        <dbReference type="Pfam" id="PF06054"/>
    </source>
</evidence>
<comment type="caution">
    <text evidence="3">The sequence shown here is derived from an EMBL/GenBank/DDBJ whole genome shotgun (WGS) entry which is preliminary data.</text>
</comment>
<dbReference type="RefSeq" id="WP_205009907.1">
    <property type="nucleotide sequence ID" value="NZ_JAFBEH010000026.1"/>
</dbReference>
<reference evidence="3 4" key="1">
    <citation type="submission" date="2021-01" db="EMBL/GenBank/DDBJ databases">
        <title>Genomic Encyclopedia of Type Strains, Phase IV (KMG-IV): sequencing the most valuable type-strain genomes for metagenomic binning, comparative biology and taxonomic classification.</title>
        <authorList>
            <person name="Goeker M."/>
        </authorList>
    </citation>
    <scope>NUCLEOTIDE SEQUENCE [LARGE SCALE GENOMIC DNA]</scope>
    <source>
        <strain evidence="3 4">DSM 27382</strain>
    </source>
</reference>
<gene>
    <name evidence="3" type="ORF">JOC28_001332</name>
</gene>